<comment type="caution">
    <text evidence="1">The sequence shown here is derived from an EMBL/GenBank/DDBJ whole genome shotgun (WGS) entry which is preliminary data.</text>
</comment>
<sequence>ILPRFAISDLGFVSGGSKRRDLGEILTSHSKIFNEIFFPAVQGSAYHLFTRNAGLVAAGVSRNLHRVANYIKDNLDDILYPDRRRPNLKMVMERSMKPEKV</sequence>
<dbReference type="PANTHER" id="PTHR34566">
    <property type="entry name" value="ALTERED INHERITANCE OF MITOCHONDRIA PROTEIN"/>
    <property type="match status" value="1"/>
</dbReference>
<dbReference type="OrthoDB" id="510712at2759"/>
<accession>A0A843VNU8</accession>
<reference evidence="1" key="1">
    <citation type="submission" date="2017-07" db="EMBL/GenBank/DDBJ databases">
        <title>Taro Niue Genome Assembly and Annotation.</title>
        <authorList>
            <person name="Atibalentja N."/>
            <person name="Keating K."/>
            <person name="Fields C.J."/>
        </authorList>
    </citation>
    <scope>NUCLEOTIDE SEQUENCE</scope>
    <source>
        <strain evidence="1">Niue_2</strain>
        <tissue evidence="1">Leaf</tissue>
    </source>
</reference>
<dbReference type="Proteomes" id="UP000652761">
    <property type="component" value="Unassembled WGS sequence"/>
</dbReference>
<proteinExistence type="predicted"/>
<evidence type="ECO:0000313" key="2">
    <source>
        <dbReference type="Proteomes" id="UP000652761"/>
    </source>
</evidence>
<protein>
    <submittedName>
        <fullName evidence="1">Uncharacterized protein</fullName>
    </submittedName>
</protein>
<gene>
    <name evidence="1" type="ORF">Taro_031413</name>
</gene>
<name>A0A843VNU8_COLES</name>
<dbReference type="PANTHER" id="PTHR34566:SF2">
    <property type="entry name" value="ALTERED INHERITANCE OF MITOCHONDRIA PROTEIN"/>
    <property type="match status" value="1"/>
</dbReference>
<dbReference type="EMBL" id="NMUH01002225">
    <property type="protein sequence ID" value="MQL98701.1"/>
    <property type="molecule type" value="Genomic_DNA"/>
</dbReference>
<evidence type="ECO:0000313" key="1">
    <source>
        <dbReference type="EMBL" id="MQL98701.1"/>
    </source>
</evidence>
<keyword evidence="2" id="KW-1185">Reference proteome</keyword>
<dbReference type="AlphaFoldDB" id="A0A843VNU8"/>
<organism evidence="1 2">
    <name type="scientific">Colocasia esculenta</name>
    <name type="common">Wild taro</name>
    <name type="synonym">Arum esculentum</name>
    <dbReference type="NCBI Taxonomy" id="4460"/>
    <lineage>
        <taxon>Eukaryota</taxon>
        <taxon>Viridiplantae</taxon>
        <taxon>Streptophyta</taxon>
        <taxon>Embryophyta</taxon>
        <taxon>Tracheophyta</taxon>
        <taxon>Spermatophyta</taxon>
        <taxon>Magnoliopsida</taxon>
        <taxon>Liliopsida</taxon>
        <taxon>Araceae</taxon>
        <taxon>Aroideae</taxon>
        <taxon>Colocasieae</taxon>
        <taxon>Colocasia</taxon>
    </lineage>
</organism>
<feature type="non-terminal residue" evidence="1">
    <location>
        <position position="101"/>
    </location>
</feature>